<dbReference type="OrthoDB" id="10337212at2759"/>
<sequence>MASASASTCSESYSDLLKPREQSRARSMPPCPGQHKRVDSIDLKEAGALFQQNGKQSSWPRPPKIDIPIEEGSTTEPVLSEVIPGLHRLPTIRPGPNRRHLSNIEPHLVSAIDLASIREQRDRLASRAKGQTHSSENSQDFDSDGAASTIDDEDIQGHRTPTRDLPTHIESSRPNTPPPPSVINTEDEQYDDTVGPVSPHPWTQYNEKKRKRSDNGDEDEEQS</sequence>
<proteinExistence type="predicted"/>
<dbReference type="Proteomes" id="UP000813461">
    <property type="component" value="Unassembled WGS sequence"/>
</dbReference>
<protein>
    <submittedName>
        <fullName evidence="2">Uncharacterized protein</fullName>
    </submittedName>
</protein>
<keyword evidence="3" id="KW-1185">Reference proteome</keyword>
<feature type="compositionally biased region" description="Polar residues" evidence="1">
    <location>
        <begin position="129"/>
        <end position="140"/>
    </location>
</feature>
<evidence type="ECO:0000313" key="3">
    <source>
        <dbReference type="Proteomes" id="UP000813461"/>
    </source>
</evidence>
<feature type="region of interest" description="Disordered" evidence="1">
    <location>
        <begin position="51"/>
        <end position="73"/>
    </location>
</feature>
<feature type="compositionally biased region" description="Basic and acidic residues" evidence="1">
    <location>
        <begin position="155"/>
        <end position="171"/>
    </location>
</feature>
<feature type="region of interest" description="Disordered" evidence="1">
    <location>
        <begin position="121"/>
        <end position="223"/>
    </location>
</feature>
<evidence type="ECO:0000313" key="2">
    <source>
        <dbReference type="EMBL" id="KAH7069401.1"/>
    </source>
</evidence>
<feature type="region of interest" description="Disordered" evidence="1">
    <location>
        <begin position="1"/>
        <end position="37"/>
    </location>
</feature>
<gene>
    <name evidence="2" type="ORF">FB567DRAFT_598713</name>
</gene>
<reference evidence="2" key="1">
    <citation type="journal article" date="2021" name="Nat. Commun.">
        <title>Genetic determinants of endophytism in the Arabidopsis root mycobiome.</title>
        <authorList>
            <person name="Mesny F."/>
            <person name="Miyauchi S."/>
            <person name="Thiergart T."/>
            <person name="Pickel B."/>
            <person name="Atanasova L."/>
            <person name="Karlsson M."/>
            <person name="Huettel B."/>
            <person name="Barry K.W."/>
            <person name="Haridas S."/>
            <person name="Chen C."/>
            <person name="Bauer D."/>
            <person name="Andreopoulos W."/>
            <person name="Pangilinan J."/>
            <person name="LaButti K."/>
            <person name="Riley R."/>
            <person name="Lipzen A."/>
            <person name="Clum A."/>
            <person name="Drula E."/>
            <person name="Henrissat B."/>
            <person name="Kohler A."/>
            <person name="Grigoriev I.V."/>
            <person name="Martin F.M."/>
            <person name="Hacquard S."/>
        </authorList>
    </citation>
    <scope>NUCLEOTIDE SEQUENCE</scope>
    <source>
        <strain evidence="2">MPI-SDFR-AT-0120</strain>
    </source>
</reference>
<dbReference type="EMBL" id="JAGMVJ010000029">
    <property type="protein sequence ID" value="KAH7069401.1"/>
    <property type="molecule type" value="Genomic_DNA"/>
</dbReference>
<name>A0A8K0QSZ1_9PLEO</name>
<feature type="compositionally biased region" description="Low complexity" evidence="1">
    <location>
        <begin position="1"/>
        <end position="14"/>
    </location>
</feature>
<comment type="caution">
    <text evidence="2">The sequence shown here is derived from an EMBL/GenBank/DDBJ whole genome shotgun (WGS) entry which is preliminary data.</text>
</comment>
<evidence type="ECO:0000256" key="1">
    <source>
        <dbReference type="SAM" id="MobiDB-lite"/>
    </source>
</evidence>
<accession>A0A8K0QSZ1</accession>
<organism evidence="2 3">
    <name type="scientific">Paraphoma chrysanthemicola</name>
    <dbReference type="NCBI Taxonomy" id="798071"/>
    <lineage>
        <taxon>Eukaryota</taxon>
        <taxon>Fungi</taxon>
        <taxon>Dikarya</taxon>
        <taxon>Ascomycota</taxon>
        <taxon>Pezizomycotina</taxon>
        <taxon>Dothideomycetes</taxon>
        <taxon>Pleosporomycetidae</taxon>
        <taxon>Pleosporales</taxon>
        <taxon>Pleosporineae</taxon>
        <taxon>Phaeosphaeriaceae</taxon>
        <taxon>Paraphoma</taxon>
    </lineage>
</organism>
<dbReference type="AlphaFoldDB" id="A0A8K0QSZ1"/>